<accession>A0A4Y8LZ55</accession>
<dbReference type="SUPFAM" id="SSF55961">
    <property type="entry name" value="Bet v1-like"/>
    <property type="match status" value="1"/>
</dbReference>
<evidence type="ECO:0000259" key="2">
    <source>
        <dbReference type="Pfam" id="PF08327"/>
    </source>
</evidence>
<gene>
    <name evidence="3" type="ORF">E2980_10980</name>
</gene>
<organism evidence="3 4">
    <name type="scientific">Cohnella luojiensis</name>
    <dbReference type="NCBI Taxonomy" id="652876"/>
    <lineage>
        <taxon>Bacteria</taxon>
        <taxon>Bacillati</taxon>
        <taxon>Bacillota</taxon>
        <taxon>Bacilli</taxon>
        <taxon>Bacillales</taxon>
        <taxon>Paenibacillaceae</taxon>
        <taxon>Cohnella</taxon>
    </lineage>
</organism>
<dbReference type="InterPro" id="IPR013538">
    <property type="entry name" value="ASHA1/2-like_C"/>
</dbReference>
<dbReference type="RefSeq" id="WP_135152241.1">
    <property type="nucleotide sequence ID" value="NZ_SOMN01000012.1"/>
</dbReference>
<comment type="similarity">
    <text evidence="1">Belongs to the AHA1 family.</text>
</comment>
<evidence type="ECO:0000313" key="3">
    <source>
        <dbReference type="EMBL" id="TFE26636.1"/>
    </source>
</evidence>
<sequence length="173" mass="20132">MTTPNAANQIISRVEERDLYLERIFNAPRELVFKAFSQAEHLKRWWGPKGWTLPVCNIDFRPGGEWHYCMKCEDEKQEYFGYESWGKAEYKEILEPERIVYVDSFSDAEGNINEGMPQTIVTMTFFEMDGKTKLLNHGRYASAEALKTVLDMGMLQGITETFNNLDVLLEEIK</sequence>
<evidence type="ECO:0000256" key="1">
    <source>
        <dbReference type="ARBA" id="ARBA00006817"/>
    </source>
</evidence>
<dbReference type="AlphaFoldDB" id="A0A4Y8LZ55"/>
<dbReference type="Pfam" id="PF08327">
    <property type="entry name" value="AHSA1"/>
    <property type="match status" value="1"/>
</dbReference>
<feature type="domain" description="Activator of Hsp90 ATPase homologue 1/2-like C-terminal" evidence="2">
    <location>
        <begin position="26"/>
        <end position="170"/>
    </location>
</feature>
<evidence type="ECO:0000313" key="4">
    <source>
        <dbReference type="Proteomes" id="UP000297900"/>
    </source>
</evidence>
<proteinExistence type="inferred from homology"/>
<dbReference type="Gene3D" id="3.30.530.20">
    <property type="match status" value="1"/>
</dbReference>
<protein>
    <submittedName>
        <fullName evidence="3">SRPBCC domain-containing protein</fullName>
    </submittedName>
</protein>
<reference evidence="3 4" key="1">
    <citation type="submission" date="2019-03" db="EMBL/GenBank/DDBJ databases">
        <title>Cohnella endophytica sp. nov., a novel endophytic bacterium isolated from bark of Sonneratia apetala.</title>
        <authorList>
            <person name="Tuo L."/>
        </authorList>
    </citation>
    <scope>NUCLEOTIDE SEQUENCE [LARGE SCALE GENOMIC DNA]</scope>
    <source>
        <strain evidence="3 4">CCTCC AB 208254</strain>
    </source>
</reference>
<name>A0A4Y8LZ55_9BACL</name>
<keyword evidence="4" id="KW-1185">Reference proteome</keyword>
<dbReference type="OrthoDB" id="118413at2"/>
<comment type="caution">
    <text evidence="3">The sequence shown here is derived from an EMBL/GenBank/DDBJ whole genome shotgun (WGS) entry which is preliminary data.</text>
</comment>
<dbReference type="InterPro" id="IPR023393">
    <property type="entry name" value="START-like_dom_sf"/>
</dbReference>
<dbReference type="Proteomes" id="UP000297900">
    <property type="component" value="Unassembled WGS sequence"/>
</dbReference>
<dbReference type="EMBL" id="SOMN01000012">
    <property type="protein sequence ID" value="TFE26636.1"/>
    <property type="molecule type" value="Genomic_DNA"/>
</dbReference>